<gene>
    <name evidence="1" type="ORF">GCM10023321_13710</name>
</gene>
<evidence type="ECO:0000313" key="2">
    <source>
        <dbReference type="Proteomes" id="UP001428817"/>
    </source>
</evidence>
<dbReference type="Proteomes" id="UP001428817">
    <property type="component" value="Unassembled WGS sequence"/>
</dbReference>
<evidence type="ECO:0008006" key="3">
    <source>
        <dbReference type="Google" id="ProtNLM"/>
    </source>
</evidence>
<proteinExistence type="predicted"/>
<sequence>MSVPMTSRRTRGDAARRSRSLLLTVEDFAGVERVTSLLRGRRYDVRGLRASVLDDGGWAVELDVPADEHGLWRLYERLQRLPAVIEVHLGPGLRGQLADKSTTDPEG</sequence>
<name>A0ABP9PNH9_9PSEU</name>
<evidence type="ECO:0000313" key="1">
    <source>
        <dbReference type="EMBL" id="GAA5149596.1"/>
    </source>
</evidence>
<reference evidence="2" key="1">
    <citation type="journal article" date="2019" name="Int. J. Syst. Evol. Microbiol.">
        <title>The Global Catalogue of Microorganisms (GCM) 10K type strain sequencing project: providing services to taxonomists for standard genome sequencing and annotation.</title>
        <authorList>
            <consortium name="The Broad Institute Genomics Platform"/>
            <consortium name="The Broad Institute Genome Sequencing Center for Infectious Disease"/>
            <person name="Wu L."/>
            <person name="Ma J."/>
        </authorList>
    </citation>
    <scope>NUCLEOTIDE SEQUENCE [LARGE SCALE GENOMIC DNA]</scope>
    <source>
        <strain evidence="2">JCM 18303</strain>
    </source>
</reference>
<protein>
    <recommendedName>
        <fullName evidence="3">Acetolactate synthase</fullName>
    </recommendedName>
</protein>
<dbReference type="SUPFAM" id="SSF55021">
    <property type="entry name" value="ACT-like"/>
    <property type="match status" value="1"/>
</dbReference>
<comment type="caution">
    <text evidence="1">The sequence shown here is derived from an EMBL/GenBank/DDBJ whole genome shotgun (WGS) entry which is preliminary data.</text>
</comment>
<dbReference type="InterPro" id="IPR045865">
    <property type="entry name" value="ACT-like_dom_sf"/>
</dbReference>
<accession>A0ABP9PNH9</accession>
<organism evidence="1 2">
    <name type="scientific">Pseudonocardia eucalypti</name>
    <dbReference type="NCBI Taxonomy" id="648755"/>
    <lineage>
        <taxon>Bacteria</taxon>
        <taxon>Bacillati</taxon>
        <taxon>Actinomycetota</taxon>
        <taxon>Actinomycetes</taxon>
        <taxon>Pseudonocardiales</taxon>
        <taxon>Pseudonocardiaceae</taxon>
        <taxon>Pseudonocardia</taxon>
    </lineage>
</organism>
<keyword evidence="2" id="KW-1185">Reference proteome</keyword>
<dbReference type="EMBL" id="BAABJP010000004">
    <property type="protein sequence ID" value="GAA5149596.1"/>
    <property type="molecule type" value="Genomic_DNA"/>
</dbReference>